<feature type="compositionally biased region" description="Low complexity" evidence="7">
    <location>
        <begin position="129"/>
        <end position="145"/>
    </location>
</feature>
<keyword evidence="2 6" id="KW-0808">Transferase</keyword>
<evidence type="ECO:0000313" key="8">
    <source>
        <dbReference type="EMBL" id="JAC60782.1"/>
    </source>
</evidence>
<evidence type="ECO:0000256" key="2">
    <source>
        <dbReference type="ARBA" id="ARBA00022679"/>
    </source>
</evidence>
<sequence>MDDSDPAVPTVCVELKPKCGFMVDGSTVHPAHGAKLTHTRFHLQQLAKVDSGSVERASNYSPPDMFSNDPLRLWAALNALVRDPQNNFRVFLDGRIAYGSGSPAHGVVALGTALAAGGGSESRGRRSCEPYGSSSSGSPPSCSASWRCRRRSAWTSRAPLRCSSAACGRSWDIRRRKAARRPGSRPALG</sequence>
<dbReference type="EC" id="2.7.1.158" evidence="1 6"/>
<gene>
    <name evidence="8" type="primary">IPPK</name>
    <name evidence="8" type="ORF">TSPGSL018_28009</name>
</gene>
<dbReference type="InterPro" id="IPR009286">
    <property type="entry name" value="Ins_P5_2-kin"/>
</dbReference>
<dbReference type="AlphaFoldDB" id="A0A061QJI7"/>
<dbReference type="EMBL" id="GBEZ01026426">
    <property type="protein sequence ID" value="JAC60782.1"/>
    <property type="molecule type" value="Transcribed_RNA"/>
</dbReference>
<keyword evidence="3 6" id="KW-0547">Nucleotide-binding</keyword>
<reference evidence="8" key="1">
    <citation type="submission" date="2014-05" db="EMBL/GenBank/DDBJ databases">
        <title>The transcriptome of the halophilic microalga Tetraselmis sp. GSL018 isolated from the Great Salt Lake, Utah.</title>
        <authorList>
            <person name="Jinkerson R.E."/>
            <person name="D'Adamo S."/>
            <person name="Posewitz M.C."/>
        </authorList>
    </citation>
    <scope>NUCLEOTIDE SEQUENCE</scope>
    <source>
        <strain evidence="8">GSL018</strain>
    </source>
</reference>
<evidence type="ECO:0000256" key="6">
    <source>
        <dbReference type="RuleBase" id="RU364126"/>
    </source>
</evidence>
<name>A0A061QJI7_9CHLO</name>
<keyword evidence="4 6" id="KW-0418">Kinase</keyword>
<evidence type="ECO:0000256" key="5">
    <source>
        <dbReference type="ARBA" id="ARBA00022840"/>
    </source>
</evidence>
<evidence type="ECO:0000256" key="1">
    <source>
        <dbReference type="ARBA" id="ARBA00012023"/>
    </source>
</evidence>
<evidence type="ECO:0000256" key="4">
    <source>
        <dbReference type="ARBA" id="ARBA00022777"/>
    </source>
</evidence>
<accession>A0A061QJI7</accession>
<dbReference type="GO" id="GO:0035299">
    <property type="term" value="F:inositol-1,3,4,5,6-pentakisphosphate 2-kinase activity"/>
    <property type="evidence" value="ECO:0007669"/>
    <property type="project" value="UniProtKB-EC"/>
</dbReference>
<comment type="catalytic activity">
    <reaction evidence="6">
        <text>1D-myo-inositol 1,3,4,5,6-pentakisphosphate + ATP = 1D-myo-inositol hexakisphosphate + ADP + H(+)</text>
        <dbReference type="Rhea" id="RHEA:20313"/>
        <dbReference type="ChEBI" id="CHEBI:15378"/>
        <dbReference type="ChEBI" id="CHEBI:30616"/>
        <dbReference type="ChEBI" id="CHEBI:57733"/>
        <dbReference type="ChEBI" id="CHEBI:58130"/>
        <dbReference type="ChEBI" id="CHEBI:456216"/>
        <dbReference type="EC" id="2.7.1.158"/>
    </reaction>
</comment>
<dbReference type="GO" id="GO:0005524">
    <property type="term" value="F:ATP binding"/>
    <property type="evidence" value="ECO:0007669"/>
    <property type="project" value="UniProtKB-KW"/>
</dbReference>
<dbReference type="PANTHER" id="PTHR14456:SF2">
    <property type="entry name" value="INOSITOL-PENTAKISPHOSPHATE 2-KINASE"/>
    <property type="match status" value="1"/>
</dbReference>
<comment type="function">
    <text evidence="6">Phosphorylates Ins(1,3,4,5,6)P5 at position 2 to form Ins(1,2,3,4,5,6)P6 (InsP6 or phytate).</text>
</comment>
<evidence type="ECO:0000256" key="3">
    <source>
        <dbReference type="ARBA" id="ARBA00022741"/>
    </source>
</evidence>
<keyword evidence="5 6" id="KW-0067">ATP-binding</keyword>
<dbReference type="PANTHER" id="PTHR14456">
    <property type="entry name" value="INOSITOL POLYPHOSPHATE KINASE 1"/>
    <property type="match status" value="1"/>
</dbReference>
<dbReference type="Pfam" id="PF06090">
    <property type="entry name" value="Ins_P5_2-kin"/>
    <property type="match status" value="1"/>
</dbReference>
<feature type="region of interest" description="Disordered" evidence="7">
    <location>
        <begin position="116"/>
        <end position="145"/>
    </location>
</feature>
<proteinExistence type="predicted"/>
<comment type="domain">
    <text evidence="6">The EXKPK motif is conserved in inositol-pentakisphosphate 2-kinases of both family 1 and 2.</text>
</comment>
<protein>
    <recommendedName>
        <fullName evidence="1 6">Inositol-pentakisphosphate 2-kinase</fullName>
        <ecNumber evidence="1 6">2.7.1.158</ecNumber>
    </recommendedName>
</protein>
<evidence type="ECO:0000256" key="7">
    <source>
        <dbReference type="SAM" id="MobiDB-lite"/>
    </source>
</evidence>
<organism evidence="8">
    <name type="scientific">Tetraselmis sp. GSL018</name>
    <dbReference type="NCBI Taxonomy" id="582737"/>
    <lineage>
        <taxon>Eukaryota</taxon>
        <taxon>Viridiplantae</taxon>
        <taxon>Chlorophyta</taxon>
        <taxon>core chlorophytes</taxon>
        <taxon>Chlorodendrophyceae</taxon>
        <taxon>Chlorodendrales</taxon>
        <taxon>Chlorodendraceae</taxon>
        <taxon>Tetraselmis</taxon>
    </lineage>
</organism>
<dbReference type="GO" id="GO:0032958">
    <property type="term" value="P:inositol phosphate biosynthetic process"/>
    <property type="evidence" value="ECO:0007669"/>
    <property type="project" value="TreeGrafter"/>
</dbReference>
<dbReference type="GO" id="GO:0005634">
    <property type="term" value="C:nucleus"/>
    <property type="evidence" value="ECO:0007669"/>
    <property type="project" value="TreeGrafter"/>
</dbReference>